<gene>
    <name evidence="1" type="ORF">SELO1098_LOCUS5381</name>
</gene>
<organism evidence="1">
    <name type="scientific">Spumella elongata</name>
    <dbReference type="NCBI Taxonomy" id="89044"/>
    <lineage>
        <taxon>Eukaryota</taxon>
        <taxon>Sar</taxon>
        <taxon>Stramenopiles</taxon>
        <taxon>Ochrophyta</taxon>
        <taxon>Chrysophyceae</taxon>
        <taxon>Chromulinales</taxon>
        <taxon>Chromulinaceae</taxon>
        <taxon>Spumella</taxon>
    </lineage>
</organism>
<accession>A0A7S3GU87</accession>
<reference evidence="1" key="1">
    <citation type="submission" date="2021-01" db="EMBL/GenBank/DDBJ databases">
        <authorList>
            <person name="Corre E."/>
            <person name="Pelletier E."/>
            <person name="Niang G."/>
            <person name="Scheremetjew M."/>
            <person name="Finn R."/>
            <person name="Kale V."/>
            <person name="Holt S."/>
            <person name="Cochrane G."/>
            <person name="Meng A."/>
            <person name="Brown T."/>
            <person name="Cohen L."/>
        </authorList>
    </citation>
    <scope>NUCLEOTIDE SEQUENCE</scope>
    <source>
        <strain evidence="1">CCAP 955/1</strain>
    </source>
</reference>
<proteinExistence type="predicted"/>
<name>A0A7S3GU87_9STRA</name>
<evidence type="ECO:0000313" key="1">
    <source>
        <dbReference type="EMBL" id="CAE0276551.1"/>
    </source>
</evidence>
<sequence>MSSSYPSSILLKKTMQFRLSFLSELIANILSMDCRGDDSSTDTNQADTSDEQRVALKQWVTKYESEEITHVEYGYIGEALVKTLSDTHCGDKDWWKIYMWRRIYSHFLRITANSSTHDVNMGLERCSSLDLA</sequence>
<protein>
    <submittedName>
        <fullName evidence="1">Uncharacterized protein</fullName>
    </submittedName>
</protein>
<dbReference type="AlphaFoldDB" id="A0A7S3GU87"/>
<dbReference type="EMBL" id="HBIC01010827">
    <property type="protein sequence ID" value="CAE0276551.1"/>
    <property type="molecule type" value="Transcribed_RNA"/>
</dbReference>